<dbReference type="InterPro" id="IPR035992">
    <property type="entry name" value="Ricin_B-like_lectins"/>
</dbReference>
<dbReference type="InterPro" id="IPR026444">
    <property type="entry name" value="Secre_tail"/>
</dbReference>
<dbReference type="PANTHER" id="PTHR43739">
    <property type="entry name" value="XYLOGLUCANASE (EUROFUNG)"/>
    <property type="match status" value="1"/>
</dbReference>
<dbReference type="Gene3D" id="2.80.10.50">
    <property type="match status" value="3"/>
</dbReference>
<feature type="chain" id="PRO_5012613495" evidence="1">
    <location>
        <begin position="20"/>
        <end position="922"/>
    </location>
</feature>
<feature type="domain" description="Ricin B lectin" evidence="2">
    <location>
        <begin position="676"/>
        <end position="815"/>
    </location>
</feature>
<dbReference type="CDD" id="cd00161">
    <property type="entry name" value="beta-trefoil_Ricin-like"/>
    <property type="match status" value="1"/>
</dbReference>
<dbReference type="AlphaFoldDB" id="A0A1N6F4P6"/>
<dbReference type="STRING" id="536979.SAMN04488055_2011"/>
<dbReference type="Proteomes" id="UP000185003">
    <property type="component" value="Unassembled WGS sequence"/>
</dbReference>
<dbReference type="SUPFAM" id="SSF110296">
    <property type="entry name" value="Oligoxyloglucan reducing end-specific cellobiohydrolase"/>
    <property type="match status" value="2"/>
</dbReference>
<protein>
    <submittedName>
        <fullName evidence="3">Por secretion system C-terminal sorting domain-containing protein</fullName>
    </submittedName>
</protein>
<evidence type="ECO:0000313" key="3">
    <source>
        <dbReference type="EMBL" id="SIN90184.1"/>
    </source>
</evidence>
<dbReference type="CDD" id="cd15482">
    <property type="entry name" value="Sialidase_non-viral"/>
    <property type="match status" value="1"/>
</dbReference>
<dbReference type="Gene3D" id="2.130.10.10">
    <property type="entry name" value="YVTN repeat-like/Quinoprotein amine dehydrogenase"/>
    <property type="match status" value="3"/>
</dbReference>
<dbReference type="Pfam" id="PF18962">
    <property type="entry name" value="Por_Secre_tail"/>
    <property type="match status" value="1"/>
</dbReference>
<accession>A0A1N6F4P6</accession>
<evidence type="ECO:0000256" key="1">
    <source>
        <dbReference type="SAM" id="SignalP"/>
    </source>
</evidence>
<organism evidence="3 4">
    <name type="scientific">Chitinophaga niabensis</name>
    <dbReference type="NCBI Taxonomy" id="536979"/>
    <lineage>
        <taxon>Bacteria</taxon>
        <taxon>Pseudomonadati</taxon>
        <taxon>Bacteroidota</taxon>
        <taxon>Chitinophagia</taxon>
        <taxon>Chitinophagales</taxon>
        <taxon>Chitinophagaceae</taxon>
        <taxon>Chitinophaga</taxon>
    </lineage>
</organism>
<reference evidence="3 4" key="1">
    <citation type="submission" date="2016-11" db="EMBL/GenBank/DDBJ databases">
        <authorList>
            <person name="Jaros S."/>
            <person name="Januszkiewicz K."/>
            <person name="Wedrychowicz H."/>
        </authorList>
    </citation>
    <scope>NUCLEOTIDE SEQUENCE [LARGE SCALE GENOMIC DNA]</scope>
    <source>
        <strain evidence="3 4">DSM 24787</strain>
    </source>
</reference>
<sequence length="922" mass="100091">MRRTFLLTLLTILAQTLYAQSNQPWTEIGPIKFPINQSGQIHGIGRVVQIKFHPTTAAKMYAVSAHALWKTIDTGRTWSIVPGTDDMPTMACASVCVDRTNENIMYLGTGDPNYYSQSLGVWKSTNGGALFTRIGESTIGTRMAVEILQSPSAANTLLAATNDGIWKSTDAGSTWTKTQADVNFCDLRVNAASGSTTVYAITRQAEFYKSTDFGDTWTLIPTVNPVTPGSGSRIAVTPANPAVVYVGCIGSNTTLGGIIYKSTDSGNTFIQVRGDINPNLAGYDGNSGGQGNYNFDITAGWNDANTLFLVSHIVWRSQDGGVTWSKMQDGWWTEIHTDMHAIRYHPLIPSQIYNANDGGVWISTDGGSLWSPKSDGLASTEFYHMGASHKTIGVMGGGTQDNGEVYYNVNTWYTNRGGDYTPFYQFDGQLTNSAYYGATQRRQLLTNTTQGLALPAPASGAARIAFSRDVNIAFTGNDTVYRTSNLQTNPPSWSAIYNTSKSIKTLEPSVNNVNYLYLVLNTEFYLCQNALAATPVFTKQSDVPASISGGVQIATVANDPNVVYLSCGSRMYRSTNAGVNWTNISGTLPTINIREILTDTTSTDESTYIINNLVYYKNKNMTDWVIYSHGMPSNSQYRDIDIYYSGGTKLLRVGTYGRGIWEVPLATTGSVLIPGGVYEIKSAAALTRNVDVPGSATANGTDLIIYSDGSTNNQRWQISPLGNGYYKLIPQHATGKAMDVEGALTANGTAVQIYDSANVPQQQWLIEGVGGGYYRLMPKHAPGKSLDLNGGTDANNTKVQIWDSNTSNAQKWRFDLISSPPAPLALMAVNASKEQQPATTYIIRLYPNPASQSATIEFSNAQDETALLTVSNTEGKVVMWRKQQLVKGINKVSLQVNELPRGIYFIKVDTGSGAATEKLVVQ</sequence>
<dbReference type="Pfam" id="PF14200">
    <property type="entry name" value="RicinB_lectin_2"/>
    <property type="match status" value="2"/>
</dbReference>
<name>A0A1N6F4P6_9BACT</name>
<feature type="signal peptide" evidence="1">
    <location>
        <begin position="1"/>
        <end position="19"/>
    </location>
</feature>
<gene>
    <name evidence="3" type="ORF">SAMN04488055_2011</name>
</gene>
<proteinExistence type="predicted"/>
<evidence type="ECO:0000313" key="4">
    <source>
        <dbReference type="Proteomes" id="UP000185003"/>
    </source>
</evidence>
<dbReference type="GO" id="GO:0010411">
    <property type="term" value="P:xyloglucan metabolic process"/>
    <property type="evidence" value="ECO:0007669"/>
    <property type="project" value="TreeGrafter"/>
</dbReference>
<dbReference type="EMBL" id="FSRA01000001">
    <property type="protein sequence ID" value="SIN90184.1"/>
    <property type="molecule type" value="Genomic_DNA"/>
</dbReference>
<dbReference type="SMART" id="SM00458">
    <property type="entry name" value="RICIN"/>
    <property type="match status" value="1"/>
</dbReference>
<dbReference type="PANTHER" id="PTHR43739:SF5">
    <property type="entry name" value="EXO-ALPHA-SIALIDASE"/>
    <property type="match status" value="1"/>
</dbReference>
<dbReference type="SUPFAM" id="SSF50370">
    <property type="entry name" value="Ricin B-like lectins"/>
    <property type="match status" value="1"/>
</dbReference>
<dbReference type="OrthoDB" id="9757947at2"/>
<dbReference type="InterPro" id="IPR000772">
    <property type="entry name" value="Ricin_B_lectin"/>
</dbReference>
<dbReference type="PROSITE" id="PS50231">
    <property type="entry name" value="RICIN_B_LECTIN"/>
    <property type="match status" value="1"/>
</dbReference>
<dbReference type="InterPro" id="IPR015943">
    <property type="entry name" value="WD40/YVTN_repeat-like_dom_sf"/>
</dbReference>
<evidence type="ECO:0000259" key="2">
    <source>
        <dbReference type="SMART" id="SM00458"/>
    </source>
</evidence>
<keyword evidence="4" id="KW-1185">Reference proteome</keyword>
<dbReference type="RefSeq" id="WP_074239109.1">
    <property type="nucleotide sequence ID" value="NZ_FSRA01000001.1"/>
</dbReference>
<dbReference type="NCBIfam" id="TIGR04183">
    <property type="entry name" value="Por_Secre_tail"/>
    <property type="match status" value="1"/>
</dbReference>
<keyword evidence="1" id="KW-0732">Signal</keyword>
<dbReference type="InterPro" id="IPR052025">
    <property type="entry name" value="Xyloglucanase_GH74"/>
</dbReference>